<dbReference type="GO" id="GO:0070973">
    <property type="term" value="P:protein localization to endoplasmic reticulum exit site"/>
    <property type="evidence" value="ECO:0007669"/>
    <property type="project" value="UniProtKB-UniRule"/>
</dbReference>
<sequence>MLSLIHRFRVLVNSQFDNYTIIHLSFTVSFAQIIIILLLLLETSFRNPLLFQLDKLKRSRAQLAVKSIGATMFVVMMYDIYSVLEIRTRSIDSINNSPNHVILAFHLLEASLVGFMLILLVVINRLHQYIKEFVMVTETIRAANKQYRANEDCMKKIADEAKIVREEISRLKLEINNLESACSIKEQAVQLQRADSDALKNTLEGLLGEYDRLLTYNKDLKEQLQGVNERLSPSDGKKSAFFSWDRWGL</sequence>
<evidence type="ECO:0000256" key="2">
    <source>
        <dbReference type="SAM" id="Coils"/>
    </source>
</evidence>
<gene>
    <name evidence="3" type="ORF">SSX86_030583</name>
</gene>
<comment type="similarity">
    <text evidence="1">Belongs to the BCAP29/BCAP31 family.</text>
</comment>
<feature type="transmembrane region" description="Helical" evidence="1">
    <location>
        <begin position="101"/>
        <end position="123"/>
    </location>
</feature>
<keyword evidence="1" id="KW-0256">Endoplasmic reticulum</keyword>
<keyword evidence="1" id="KW-0653">Protein transport</keyword>
<dbReference type="Gene3D" id="1.20.5.110">
    <property type="match status" value="1"/>
</dbReference>
<evidence type="ECO:0000313" key="4">
    <source>
        <dbReference type="Proteomes" id="UP001408789"/>
    </source>
</evidence>
<feature type="transmembrane region" description="Helical" evidence="1">
    <location>
        <begin position="20"/>
        <end position="42"/>
    </location>
</feature>
<name>A0AAP0CAH7_9ASTR</name>
<comment type="subcellular location">
    <subcellularLocation>
        <location evidence="1">Endoplasmic reticulum membrane</location>
        <topology evidence="1">Multi-pass membrane protein</topology>
    </subcellularLocation>
</comment>
<comment type="function">
    <text evidence="1">May play a role in anterograde transport of membrane proteins from the endoplasmic reticulum to the Golgi.</text>
</comment>
<accession>A0AAP0CAH7</accession>
<feature type="coiled-coil region" evidence="2">
    <location>
        <begin position="154"/>
        <end position="230"/>
    </location>
</feature>
<keyword evidence="4" id="KW-1185">Reference proteome</keyword>
<dbReference type="PANTHER" id="PTHR12701">
    <property type="entry name" value="BCR-ASSOCIATED PROTEIN, BAP"/>
    <property type="match status" value="1"/>
</dbReference>
<dbReference type="Proteomes" id="UP001408789">
    <property type="component" value="Unassembled WGS sequence"/>
</dbReference>
<comment type="caution">
    <text evidence="3">The sequence shown here is derived from an EMBL/GenBank/DDBJ whole genome shotgun (WGS) entry which is preliminary data.</text>
</comment>
<dbReference type="GO" id="GO:0006888">
    <property type="term" value="P:endoplasmic reticulum to Golgi vesicle-mediated transport"/>
    <property type="evidence" value="ECO:0007669"/>
    <property type="project" value="UniProtKB-UniRule"/>
</dbReference>
<evidence type="ECO:0000256" key="1">
    <source>
        <dbReference type="RuleBase" id="RU367026"/>
    </source>
</evidence>
<protein>
    <recommendedName>
        <fullName evidence="1">Endoplasmic reticulum transmembrane protein</fullName>
    </recommendedName>
</protein>
<dbReference type="PANTHER" id="PTHR12701:SF56">
    <property type="entry name" value="ENDOPLASMIC RETICULUM TRANSMEMBRANE PROTEIN"/>
    <property type="match status" value="1"/>
</dbReference>
<keyword evidence="1" id="KW-0931">ER-Golgi transport</keyword>
<dbReference type="AlphaFoldDB" id="A0AAP0CAH7"/>
<keyword evidence="1" id="KW-0812">Transmembrane</keyword>
<evidence type="ECO:0000313" key="3">
    <source>
        <dbReference type="EMBL" id="KAK9050447.1"/>
    </source>
</evidence>
<keyword evidence="2" id="KW-0175">Coiled coil</keyword>
<dbReference type="InterPro" id="IPR008417">
    <property type="entry name" value="BAP29/BAP31"/>
</dbReference>
<dbReference type="EMBL" id="JBCNJP010001716">
    <property type="protein sequence ID" value="KAK9050447.1"/>
    <property type="molecule type" value="Genomic_DNA"/>
</dbReference>
<reference evidence="3 4" key="1">
    <citation type="submission" date="2024-04" db="EMBL/GenBank/DDBJ databases">
        <title>The reference genome of an endangered Asteraceae, Deinandra increscens subsp. villosa, native to the Central Coast of California.</title>
        <authorList>
            <person name="Guilliams M."/>
            <person name="Hasenstab-Lehman K."/>
            <person name="Meyer R."/>
            <person name="Mcevoy S."/>
        </authorList>
    </citation>
    <scope>NUCLEOTIDE SEQUENCE [LARGE SCALE GENOMIC DNA]</scope>
    <source>
        <tissue evidence="3">Leaf</tissue>
    </source>
</reference>
<dbReference type="GO" id="GO:0005789">
    <property type="term" value="C:endoplasmic reticulum membrane"/>
    <property type="evidence" value="ECO:0007669"/>
    <property type="project" value="UniProtKB-SubCell"/>
</dbReference>
<feature type="transmembrane region" description="Helical" evidence="1">
    <location>
        <begin position="63"/>
        <end position="81"/>
    </location>
</feature>
<proteinExistence type="inferred from homology"/>
<keyword evidence="1" id="KW-0472">Membrane</keyword>
<organism evidence="3 4">
    <name type="scientific">Deinandra increscens subsp. villosa</name>
    <dbReference type="NCBI Taxonomy" id="3103831"/>
    <lineage>
        <taxon>Eukaryota</taxon>
        <taxon>Viridiplantae</taxon>
        <taxon>Streptophyta</taxon>
        <taxon>Embryophyta</taxon>
        <taxon>Tracheophyta</taxon>
        <taxon>Spermatophyta</taxon>
        <taxon>Magnoliopsida</taxon>
        <taxon>eudicotyledons</taxon>
        <taxon>Gunneridae</taxon>
        <taxon>Pentapetalae</taxon>
        <taxon>asterids</taxon>
        <taxon>campanulids</taxon>
        <taxon>Asterales</taxon>
        <taxon>Asteraceae</taxon>
        <taxon>Asteroideae</taxon>
        <taxon>Heliantheae alliance</taxon>
        <taxon>Madieae</taxon>
        <taxon>Madiinae</taxon>
        <taxon>Deinandra</taxon>
    </lineage>
</organism>
<dbReference type="GO" id="GO:0006886">
    <property type="term" value="P:intracellular protein transport"/>
    <property type="evidence" value="ECO:0007669"/>
    <property type="project" value="UniProtKB-UniRule"/>
</dbReference>
<keyword evidence="1" id="KW-1133">Transmembrane helix</keyword>
<keyword evidence="1" id="KW-0813">Transport</keyword>